<evidence type="ECO:0000256" key="1">
    <source>
        <dbReference type="SAM" id="MobiDB-lite"/>
    </source>
</evidence>
<keyword evidence="2" id="KW-0732">Signal</keyword>
<sequence>MRASAGIRRLLMTLLVLRVVACPIAASHAAARSEVRFIVRVCVWPAPRAGRPALVLQRRVDPAETPGSTRTTPSAGRREGGAIAASTYRSGLLARTGLAPVHVPDRLRC</sequence>
<comment type="caution">
    <text evidence="3">The sequence shown here is derived from an EMBL/GenBank/DDBJ whole genome shotgun (WGS) entry which is preliminary data.</text>
</comment>
<feature type="chain" id="PRO_5045801035" description="Secreted protein" evidence="2">
    <location>
        <begin position="26"/>
        <end position="109"/>
    </location>
</feature>
<evidence type="ECO:0000313" key="3">
    <source>
        <dbReference type="EMBL" id="MDG3004759.1"/>
    </source>
</evidence>
<dbReference type="Proteomes" id="UP001216907">
    <property type="component" value="Unassembled WGS sequence"/>
</dbReference>
<proteinExistence type="predicted"/>
<evidence type="ECO:0000313" key="4">
    <source>
        <dbReference type="Proteomes" id="UP001216907"/>
    </source>
</evidence>
<feature type="region of interest" description="Disordered" evidence="1">
    <location>
        <begin position="58"/>
        <end position="81"/>
    </location>
</feature>
<keyword evidence="4" id="KW-1185">Reference proteome</keyword>
<accession>A0ABT6FBE2</accession>
<feature type="signal peptide" evidence="2">
    <location>
        <begin position="1"/>
        <end position="25"/>
    </location>
</feature>
<gene>
    <name evidence="3" type="ORF">PZE19_13305</name>
</gene>
<evidence type="ECO:0008006" key="5">
    <source>
        <dbReference type="Google" id="ProtNLM"/>
    </source>
</evidence>
<reference evidence="3 4" key="1">
    <citation type="submission" date="2023-03" db="EMBL/GenBank/DDBJ databases">
        <title>Paludisphaera mucosa sp. nov. a novel planctomycete from northern fen.</title>
        <authorList>
            <person name="Ivanova A."/>
        </authorList>
    </citation>
    <scope>NUCLEOTIDE SEQUENCE [LARGE SCALE GENOMIC DNA]</scope>
    <source>
        <strain evidence="3 4">Pla2</strain>
    </source>
</reference>
<name>A0ABT6FBE2_9BACT</name>
<protein>
    <recommendedName>
        <fullName evidence="5">Secreted protein</fullName>
    </recommendedName>
</protein>
<evidence type="ECO:0000256" key="2">
    <source>
        <dbReference type="SAM" id="SignalP"/>
    </source>
</evidence>
<dbReference type="EMBL" id="JARRAG010000002">
    <property type="protein sequence ID" value="MDG3004759.1"/>
    <property type="molecule type" value="Genomic_DNA"/>
</dbReference>
<dbReference type="RefSeq" id="WP_277861112.1">
    <property type="nucleotide sequence ID" value="NZ_JARRAG010000002.1"/>
</dbReference>
<organism evidence="3 4">
    <name type="scientific">Paludisphaera mucosa</name>
    <dbReference type="NCBI Taxonomy" id="3030827"/>
    <lineage>
        <taxon>Bacteria</taxon>
        <taxon>Pseudomonadati</taxon>
        <taxon>Planctomycetota</taxon>
        <taxon>Planctomycetia</taxon>
        <taxon>Isosphaerales</taxon>
        <taxon>Isosphaeraceae</taxon>
        <taxon>Paludisphaera</taxon>
    </lineage>
</organism>